<feature type="domain" description="Methylated-DNA-[protein]-cysteine S-methyltransferase DNA binding" evidence="10">
    <location>
        <begin position="44"/>
        <end position="123"/>
    </location>
</feature>
<gene>
    <name evidence="12" type="ORF">METZ01_LOCUS40877</name>
</gene>
<keyword evidence="6" id="KW-0808">Transferase</keyword>
<evidence type="ECO:0000256" key="2">
    <source>
        <dbReference type="ARBA" id="ARBA00008711"/>
    </source>
</evidence>
<evidence type="ECO:0000256" key="1">
    <source>
        <dbReference type="ARBA" id="ARBA00001286"/>
    </source>
</evidence>
<organism evidence="12">
    <name type="scientific">marine metagenome</name>
    <dbReference type="NCBI Taxonomy" id="408172"/>
    <lineage>
        <taxon>unclassified sequences</taxon>
        <taxon>metagenomes</taxon>
        <taxon>ecological metagenomes</taxon>
    </lineage>
</organism>
<dbReference type="Pfam" id="PF01035">
    <property type="entry name" value="DNA_binding_1"/>
    <property type="match status" value="1"/>
</dbReference>
<reference evidence="12" key="1">
    <citation type="submission" date="2018-05" db="EMBL/GenBank/DDBJ databases">
        <authorList>
            <person name="Lanie J.A."/>
            <person name="Ng W.-L."/>
            <person name="Kazmierczak K.M."/>
            <person name="Andrzejewski T.M."/>
            <person name="Davidsen T.M."/>
            <person name="Wayne K.J."/>
            <person name="Tettelin H."/>
            <person name="Glass J.I."/>
            <person name="Rusch D."/>
            <person name="Podicherti R."/>
            <person name="Tsui H.-C.T."/>
            <person name="Winkler M.E."/>
        </authorList>
    </citation>
    <scope>NUCLEOTIDE SEQUENCE</scope>
</reference>
<keyword evidence="8" id="KW-0234">DNA repair</keyword>
<dbReference type="EC" id="2.1.1.63" evidence="3"/>
<comment type="catalytic activity">
    <reaction evidence="1">
        <text>a 4-O-methyl-thymidine in DNA + L-cysteinyl-[protein] = a thymidine in DNA + S-methyl-L-cysteinyl-[protein]</text>
        <dbReference type="Rhea" id="RHEA:53428"/>
        <dbReference type="Rhea" id="RHEA-COMP:10131"/>
        <dbReference type="Rhea" id="RHEA-COMP:10132"/>
        <dbReference type="Rhea" id="RHEA-COMP:13555"/>
        <dbReference type="Rhea" id="RHEA-COMP:13556"/>
        <dbReference type="ChEBI" id="CHEBI:29950"/>
        <dbReference type="ChEBI" id="CHEBI:82612"/>
        <dbReference type="ChEBI" id="CHEBI:137386"/>
        <dbReference type="ChEBI" id="CHEBI:137387"/>
        <dbReference type="EC" id="2.1.1.63"/>
    </reaction>
</comment>
<dbReference type="InterPro" id="IPR036217">
    <property type="entry name" value="MethylDNA_cys_MeTrfase_DNAb"/>
</dbReference>
<evidence type="ECO:0000313" key="12">
    <source>
        <dbReference type="EMBL" id="SUZ88023.1"/>
    </source>
</evidence>
<accession>A0A381RFN1</accession>
<dbReference type="CDD" id="cd06445">
    <property type="entry name" value="ATase"/>
    <property type="match status" value="1"/>
</dbReference>
<dbReference type="InterPro" id="IPR001497">
    <property type="entry name" value="MethylDNA_cys_MeTrfase_AS"/>
</dbReference>
<evidence type="ECO:0000256" key="4">
    <source>
        <dbReference type="ARBA" id="ARBA00022490"/>
    </source>
</evidence>
<evidence type="ECO:0000256" key="7">
    <source>
        <dbReference type="ARBA" id="ARBA00022763"/>
    </source>
</evidence>
<dbReference type="HAMAP" id="MF_00772">
    <property type="entry name" value="OGT"/>
    <property type="match status" value="1"/>
</dbReference>
<dbReference type="NCBIfam" id="TIGR00589">
    <property type="entry name" value="ogt"/>
    <property type="match status" value="1"/>
</dbReference>
<dbReference type="PANTHER" id="PTHR10815">
    <property type="entry name" value="METHYLATED-DNA--PROTEIN-CYSTEINE METHYLTRANSFERASE"/>
    <property type="match status" value="1"/>
</dbReference>
<proteinExistence type="inferred from homology"/>
<dbReference type="InterPro" id="IPR014048">
    <property type="entry name" value="MethylDNA_cys_MeTrfase_DNA-bd"/>
</dbReference>
<sequence length="145" mass="16332">MARRHQAGWKKDRKPFEEVEFQLDSYFANELQEFDLPLDLAGTEFQKIVWKMLTEIPYGETWSYGELARHIGRPKASRAVGAANGLNPIPVIIPCHRVIGSDGKLSGFGGGIKTKEYLLNLENNVIAGIVGTAFCVRDKRNQREQ</sequence>
<dbReference type="Pfam" id="PF02870">
    <property type="entry name" value="Methyltransf_1N"/>
    <property type="match status" value="1"/>
</dbReference>
<name>A0A381RFN1_9ZZZZ</name>
<evidence type="ECO:0000256" key="6">
    <source>
        <dbReference type="ARBA" id="ARBA00022679"/>
    </source>
</evidence>
<evidence type="ECO:0000256" key="8">
    <source>
        <dbReference type="ARBA" id="ARBA00023204"/>
    </source>
</evidence>
<dbReference type="InterPro" id="IPR023546">
    <property type="entry name" value="MGMT"/>
</dbReference>
<dbReference type="PANTHER" id="PTHR10815:SF5">
    <property type="entry name" value="METHYLATED-DNA--PROTEIN-CYSTEINE METHYLTRANSFERASE"/>
    <property type="match status" value="1"/>
</dbReference>
<dbReference type="PROSITE" id="PS00374">
    <property type="entry name" value="MGMT"/>
    <property type="match status" value="1"/>
</dbReference>
<evidence type="ECO:0000259" key="11">
    <source>
        <dbReference type="Pfam" id="PF02870"/>
    </source>
</evidence>
<feature type="domain" description="Methylguanine DNA methyltransferase ribonuclease-like" evidence="11">
    <location>
        <begin position="9"/>
        <end position="40"/>
    </location>
</feature>
<dbReference type="InterPro" id="IPR036388">
    <property type="entry name" value="WH-like_DNA-bd_sf"/>
</dbReference>
<keyword evidence="7" id="KW-0227">DNA damage</keyword>
<dbReference type="SUPFAM" id="SSF46767">
    <property type="entry name" value="Methylated DNA-protein cysteine methyltransferase, C-terminal domain"/>
    <property type="match status" value="1"/>
</dbReference>
<dbReference type="Gene3D" id="1.10.10.10">
    <property type="entry name" value="Winged helix-like DNA-binding domain superfamily/Winged helix DNA-binding domain"/>
    <property type="match status" value="1"/>
</dbReference>
<dbReference type="InterPro" id="IPR008332">
    <property type="entry name" value="MethylG_MeTrfase_N"/>
</dbReference>
<evidence type="ECO:0000259" key="10">
    <source>
        <dbReference type="Pfam" id="PF01035"/>
    </source>
</evidence>
<dbReference type="AlphaFoldDB" id="A0A381RFN1"/>
<dbReference type="FunFam" id="1.10.10.10:FF:000214">
    <property type="entry name" value="Methylated-DNA--protein-cysteine methyltransferase"/>
    <property type="match status" value="1"/>
</dbReference>
<dbReference type="Gene3D" id="3.30.160.70">
    <property type="entry name" value="Methylated DNA-protein cysteine methyltransferase domain"/>
    <property type="match status" value="1"/>
</dbReference>
<dbReference type="GO" id="GO:0032259">
    <property type="term" value="P:methylation"/>
    <property type="evidence" value="ECO:0007669"/>
    <property type="project" value="UniProtKB-KW"/>
</dbReference>
<dbReference type="GO" id="GO:0003908">
    <property type="term" value="F:methylated-DNA-[protein]-cysteine S-methyltransferase activity"/>
    <property type="evidence" value="ECO:0007669"/>
    <property type="project" value="UniProtKB-EC"/>
</dbReference>
<dbReference type="GO" id="GO:0006281">
    <property type="term" value="P:DNA repair"/>
    <property type="evidence" value="ECO:0007669"/>
    <property type="project" value="UniProtKB-KW"/>
</dbReference>
<evidence type="ECO:0000256" key="3">
    <source>
        <dbReference type="ARBA" id="ARBA00011918"/>
    </source>
</evidence>
<evidence type="ECO:0000256" key="5">
    <source>
        <dbReference type="ARBA" id="ARBA00022603"/>
    </source>
</evidence>
<protein>
    <recommendedName>
        <fullName evidence="3">methylated-DNA--[protein]-cysteine S-methyltransferase</fullName>
        <ecNumber evidence="3">2.1.1.63</ecNumber>
    </recommendedName>
</protein>
<comment type="similarity">
    <text evidence="2">Belongs to the MGMT family.</text>
</comment>
<comment type="catalytic activity">
    <reaction evidence="9">
        <text>a 6-O-methyl-2'-deoxyguanosine in DNA + L-cysteinyl-[protein] = S-methyl-L-cysteinyl-[protein] + a 2'-deoxyguanosine in DNA</text>
        <dbReference type="Rhea" id="RHEA:24000"/>
        <dbReference type="Rhea" id="RHEA-COMP:10131"/>
        <dbReference type="Rhea" id="RHEA-COMP:10132"/>
        <dbReference type="Rhea" id="RHEA-COMP:11367"/>
        <dbReference type="Rhea" id="RHEA-COMP:11368"/>
        <dbReference type="ChEBI" id="CHEBI:29950"/>
        <dbReference type="ChEBI" id="CHEBI:82612"/>
        <dbReference type="ChEBI" id="CHEBI:85445"/>
        <dbReference type="ChEBI" id="CHEBI:85448"/>
        <dbReference type="EC" id="2.1.1.63"/>
    </reaction>
</comment>
<evidence type="ECO:0000256" key="9">
    <source>
        <dbReference type="ARBA" id="ARBA00049348"/>
    </source>
</evidence>
<dbReference type="InterPro" id="IPR036631">
    <property type="entry name" value="MGMT_N_sf"/>
</dbReference>
<keyword evidence="5" id="KW-0489">Methyltransferase</keyword>
<keyword evidence="4" id="KW-0963">Cytoplasm</keyword>
<dbReference type="EMBL" id="UINC01001749">
    <property type="protein sequence ID" value="SUZ88023.1"/>
    <property type="molecule type" value="Genomic_DNA"/>
</dbReference>
<dbReference type="SUPFAM" id="SSF53155">
    <property type="entry name" value="Methylated DNA-protein cysteine methyltransferase domain"/>
    <property type="match status" value="1"/>
</dbReference>